<name>A0A6G1HLF6_9PEZI</name>
<dbReference type="PANTHER" id="PTHR12652">
    <property type="entry name" value="PEROXISOMAL BIOGENESIS FACTOR 11"/>
    <property type="match status" value="1"/>
</dbReference>
<dbReference type="OrthoDB" id="10005898at2759"/>
<keyword evidence="2" id="KW-1185">Reference proteome</keyword>
<feature type="non-terminal residue" evidence="1">
    <location>
        <position position="1"/>
    </location>
</feature>
<dbReference type="Proteomes" id="UP000799640">
    <property type="component" value="Unassembled WGS sequence"/>
</dbReference>
<sequence length="154" mass="17197">LARLISDHRIFTRLWGLLGIYAWAKSVVYSPPQDTVLHFIAAAQVTANICFQFLENRAYLAQHGVVSRTPLQVGKDWMYSSRFWAAHVALDFVRLARRSAEVAAWWRSLVADVCYAPMTIHWSRATGILSPIQVGLLGTVASGVGLRDLWAKSA</sequence>
<protein>
    <recommendedName>
        <fullName evidence="3">Peroxisomal biogenesis factor 11</fullName>
    </recommendedName>
</protein>
<dbReference type="EMBL" id="ML996705">
    <property type="protein sequence ID" value="KAF2396898.1"/>
    <property type="molecule type" value="Genomic_DNA"/>
</dbReference>
<organism evidence="1 2">
    <name type="scientific">Trichodelitschia bisporula</name>
    <dbReference type="NCBI Taxonomy" id="703511"/>
    <lineage>
        <taxon>Eukaryota</taxon>
        <taxon>Fungi</taxon>
        <taxon>Dikarya</taxon>
        <taxon>Ascomycota</taxon>
        <taxon>Pezizomycotina</taxon>
        <taxon>Dothideomycetes</taxon>
        <taxon>Dothideomycetes incertae sedis</taxon>
        <taxon>Phaeotrichales</taxon>
        <taxon>Phaeotrichaceae</taxon>
        <taxon>Trichodelitschia</taxon>
    </lineage>
</organism>
<dbReference type="AlphaFoldDB" id="A0A6G1HLF6"/>
<dbReference type="PANTHER" id="PTHR12652:SF25">
    <property type="entry name" value="MICROBODY (PEROXISOME) PROLIFERATION PROTEIN PEROXIN 11C (EUROFUNG)"/>
    <property type="match status" value="1"/>
</dbReference>
<evidence type="ECO:0000313" key="1">
    <source>
        <dbReference type="EMBL" id="KAF2396898.1"/>
    </source>
</evidence>
<evidence type="ECO:0000313" key="2">
    <source>
        <dbReference type="Proteomes" id="UP000799640"/>
    </source>
</evidence>
<evidence type="ECO:0008006" key="3">
    <source>
        <dbReference type="Google" id="ProtNLM"/>
    </source>
</evidence>
<reference evidence="1" key="1">
    <citation type="journal article" date="2020" name="Stud. Mycol.">
        <title>101 Dothideomycetes genomes: a test case for predicting lifestyles and emergence of pathogens.</title>
        <authorList>
            <person name="Haridas S."/>
            <person name="Albert R."/>
            <person name="Binder M."/>
            <person name="Bloem J."/>
            <person name="Labutti K."/>
            <person name="Salamov A."/>
            <person name="Andreopoulos B."/>
            <person name="Baker S."/>
            <person name="Barry K."/>
            <person name="Bills G."/>
            <person name="Bluhm B."/>
            <person name="Cannon C."/>
            <person name="Castanera R."/>
            <person name="Culley D."/>
            <person name="Daum C."/>
            <person name="Ezra D."/>
            <person name="Gonzalez J."/>
            <person name="Henrissat B."/>
            <person name="Kuo A."/>
            <person name="Liang C."/>
            <person name="Lipzen A."/>
            <person name="Lutzoni F."/>
            <person name="Magnuson J."/>
            <person name="Mondo S."/>
            <person name="Nolan M."/>
            <person name="Ohm R."/>
            <person name="Pangilinan J."/>
            <person name="Park H.-J."/>
            <person name="Ramirez L."/>
            <person name="Alfaro M."/>
            <person name="Sun H."/>
            <person name="Tritt A."/>
            <person name="Yoshinaga Y."/>
            <person name="Zwiers L.-H."/>
            <person name="Turgeon B."/>
            <person name="Goodwin S."/>
            <person name="Spatafora J."/>
            <person name="Crous P."/>
            <person name="Grigoriev I."/>
        </authorList>
    </citation>
    <scope>NUCLEOTIDE SEQUENCE</scope>
    <source>
        <strain evidence="1">CBS 262.69</strain>
    </source>
</reference>
<gene>
    <name evidence="1" type="ORF">EJ06DRAFT_457175</name>
</gene>
<accession>A0A6G1HLF6</accession>
<proteinExistence type="predicted"/>
<feature type="non-terminal residue" evidence="1">
    <location>
        <position position="154"/>
    </location>
</feature>